<dbReference type="RefSeq" id="WP_071957782.1">
    <property type="nucleotide sequence ID" value="NZ_CP059075.1"/>
</dbReference>
<name>A0A7U2NH17_FLAPS</name>
<evidence type="ECO:0000313" key="4">
    <source>
        <dbReference type="Proteomes" id="UP000596329"/>
    </source>
</evidence>
<protein>
    <submittedName>
        <fullName evidence="2">Uncharacterized protein</fullName>
    </submittedName>
</protein>
<evidence type="ECO:0000313" key="3">
    <source>
        <dbReference type="EMBL" id="QRE04914.1"/>
    </source>
</evidence>
<organism evidence="2 4">
    <name type="scientific">Flavobacterium psychrophilum</name>
    <dbReference type="NCBI Taxonomy" id="96345"/>
    <lineage>
        <taxon>Bacteria</taxon>
        <taxon>Pseudomonadati</taxon>
        <taxon>Bacteroidota</taxon>
        <taxon>Flavobacteriia</taxon>
        <taxon>Flavobacteriales</taxon>
        <taxon>Flavobacteriaceae</taxon>
        <taxon>Flavobacterium</taxon>
    </lineage>
</organism>
<evidence type="ECO:0000313" key="2">
    <source>
        <dbReference type="EMBL" id="QRE04815.1"/>
    </source>
</evidence>
<keyword evidence="1" id="KW-1133">Transmembrane helix</keyword>
<keyword evidence="1" id="KW-0812">Transmembrane</keyword>
<dbReference type="AlphaFoldDB" id="A0A7U2NH17"/>
<reference evidence="2 4" key="1">
    <citation type="submission" date="2020-07" db="EMBL/GenBank/DDBJ databases">
        <title>Genomic characterization of Flavobacterium psychrophilum strains.</title>
        <authorList>
            <person name="Castillo D."/>
            <person name="Jorgensen J."/>
            <person name="Middelboe M."/>
        </authorList>
    </citation>
    <scope>NUCLEOTIDE SEQUENCE [LARGE SCALE GENOMIC DNA]</scope>
    <source>
        <strain evidence="2 4">FPS-R7</strain>
    </source>
</reference>
<proteinExistence type="predicted"/>
<evidence type="ECO:0000256" key="1">
    <source>
        <dbReference type="SAM" id="Phobius"/>
    </source>
</evidence>
<feature type="transmembrane region" description="Helical" evidence="1">
    <location>
        <begin position="86"/>
        <end position="106"/>
    </location>
</feature>
<feature type="transmembrane region" description="Helical" evidence="1">
    <location>
        <begin position="53"/>
        <end position="80"/>
    </location>
</feature>
<dbReference type="EMBL" id="CP059075">
    <property type="protein sequence ID" value="QRE04914.1"/>
    <property type="molecule type" value="Genomic_DNA"/>
</dbReference>
<gene>
    <name evidence="2" type="ORF">H0H26_04285</name>
    <name evidence="3" type="ORF">H0H26_04810</name>
</gene>
<keyword evidence="1" id="KW-0472">Membrane</keyword>
<accession>A0A7U2NH17</accession>
<sequence length="205" mass="24205">MAILFGIRERGIIKTYKKQFITTELTYAIIPLSFGESYLNNGNKQILLKRNKLSILVSVLRAIINLIFCFSLLLLIHIFTNEEFNFLSILFFSTIFILFVWINFFLGKSNNEENKVRECFFNETGFYLLPEWLNPDDRSTKLIYENIKTKFNSVFNSIKHNDLDINENENNFSLFFTFIALEKTMNSSAEIDKKYENLIVKINRK</sequence>
<dbReference type="Proteomes" id="UP000596329">
    <property type="component" value="Chromosome"/>
</dbReference>
<dbReference type="EMBL" id="CP059075">
    <property type="protein sequence ID" value="QRE04815.1"/>
    <property type="molecule type" value="Genomic_DNA"/>
</dbReference>